<dbReference type="CDD" id="cd01392">
    <property type="entry name" value="HTH_LacI"/>
    <property type="match status" value="1"/>
</dbReference>
<dbReference type="SMART" id="SM00354">
    <property type="entry name" value="HTH_LACI"/>
    <property type="match status" value="1"/>
</dbReference>
<reference evidence="5 6" key="1">
    <citation type="submission" date="2018-09" db="EMBL/GenBank/DDBJ databases">
        <title>Genome sequencing of strain 6GH32-13.</title>
        <authorList>
            <person name="Weon H.-Y."/>
            <person name="Heo J."/>
            <person name="Kwon S.-W."/>
        </authorList>
    </citation>
    <scope>NUCLEOTIDE SEQUENCE [LARGE SCALE GENOMIC DNA]</scope>
    <source>
        <strain evidence="5 6">5GH32-13</strain>
    </source>
</reference>
<dbReference type="OrthoDB" id="9803256at2"/>
<evidence type="ECO:0000313" key="6">
    <source>
        <dbReference type="Proteomes" id="UP000263900"/>
    </source>
</evidence>
<dbReference type="Pfam" id="PF00356">
    <property type="entry name" value="LacI"/>
    <property type="match status" value="1"/>
</dbReference>
<dbReference type="InterPro" id="IPR010982">
    <property type="entry name" value="Lambda_DNA-bd_dom_sf"/>
</dbReference>
<dbReference type="CDD" id="cd06267">
    <property type="entry name" value="PBP1_LacI_sugar_binding-like"/>
    <property type="match status" value="1"/>
</dbReference>
<gene>
    <name evidence="5" type="ORF">D3H65_14065</name>
</gene>
<dbReference type="SUPFAM" id="SSF47413">
    <property type="entry name" value="lambda repressor-like DNA-binding domains"/>
    <property type="match status" value="1"/>
</dbReference>
<feature type="domain" description="HTH lacI-type" evidence="4">
    <location>
        <begin position="8"/>
        <end position="62"/>
    </location>
</feature>
<dbReference type="Proteomes" id="UP000263900">
    <property type="component" value="Chromosome"/>
</dbReference>
<dbReference type="AlphaFoldDB" id="A0A3B7MKP8"/>
<dbReference type="EMBL" id="CP032157">
    <property type="protein sequence ID" value="AXY75034.1"/>
    <property type="molecule type" value="Genomic_DNA"/>
</dbReference>
<name>A0A3B7MKP8_9BACT</name>
<evidence type="ECO:0000256" key="1">
    <source>
        <dbReference type="ARBA" id="ARBA00023015"/>
    </source>
</evidence>
<dbReference type="RefSeq" id="WP_119050916.1">
    <property type="nucleotide sequence ID" value="NZ_CP032157.1"/>
</dbReference>
<dbReference type="Pfam" id="PF13377">
    <property type="entry name" value="Peripla_BP_3"/>
    <property type="match status" value="1"/>
</dbReference>
<dbReference type="SUPFAM" id="SSF53822">
    <property type="entry name" value="Periplasmic binding protein-like I"/>
    <property type="match status" value="1"/>
</dbReference>
<proteinExistence type="predicted"/>
<evidence type="ECO:0000259" key="4">
    <source>
        <dbReference type="PROSITE" id="PS50932"/>
    </source>
</evidence>
<dbReference type="InterPro" id="IPR000843">
    <property type="entry name" value="HTH_LacI"/>
</dbReference>
<dbReference type="PROSITE" id="PS50932">
    <property type="entry name" value="HTH_LACI_2"/>
    <property type="match status" value="1"/>
</dbReference>
<dbReference type="PANTHER" id="PTHR30146">
    <property type="entry name" value="LACI-RELATED TRANSCRIPTIONAL REPRESSOR"/>
    <property type="match status" value="1"/>
</dbReference>
<dbReference type="InterPro" id="IPR028082">
    <property type="entry name" value="Peripla_BP_I"/>
</dbReference>
<dbReference type="GO" id="GO:0003700">
    <property type="term" value="F:DNA-binding transcription factor activity"/>
    <property type="evidence" value="ECO:0007669"/>
    <property type="project" value="TreeGrafter"/>
</dbReference>
<dbReference type="KEGG" id="pseg:D3H65_14065"/>
<evidence type="ECO:0000256" key="3">
    <source>
        <dbReference type="ARBA" id="ARBA00023163"/>
    </source>
</evidence>
<dbReference type="Gene3D" id="3.40.50.2300">
    <property type="match status" value="2"/>
</dbReference>
<keyword evidence="6" id="KW-1185">Reference proteome</keyword>
<protein>
    <submittedName>
        <fullName evidence="5">LacI family transcriptional regulator</fullName>
    </submittedName>
</protein>
<dbReference type="PANTHER" id="PTHR30146:SF109">
    <property type="entry name" value="HTH-TYPE TRANSCRIPTIONAL REGULATOR GALS"/>
    <property type="match status" value="1"/>
</dbReference>
<evidence type="ECO:0000313" key="5">
    <source>
        <dbReference type="EMBL" id="AXY75034.1"/>
    </source>
</evidence>
<dbReference type="InterPro" id="IPR046335">
    <property type="entry name" value="LacI/GalR-like_sensor"/>
</dbReference>
<dbReference type="Gene3D" id="1.10.260.40">
    <property type="entry name" value="lambda repressor-like DNA-binding domains"/>
    <property type="match status" value="1"/>
</dbReference>
<keyword evidence="3" id="KW-0804">Transcription</keyword>
<dbReference type="GO" id="GO:0000976">
    <property type="term" value="F:transcription cis-regulatory region binding"/>
    <property type="evidence" value="ECO:0007669"/>
    <property type="project" value="TreeGrafter"/>
</dbReference>
<keyword evidence="1" id="KW-0805">Transcription regulation</keyword>
<evidence type="ECO:0000256" key="2">
    <source>
        <dbReference type="ARBA" id="ARBA00023125"/>
    </source>
</evidence>
<accession>A0A3B7MKP8</accession>
<organism evidence="5 6">
    <name type="scientific">Paraflavitalea soli</name>
    <dbReference type="NCBI Taxonomy" id="2315862"/>
    <lineage>
        <taxon>Bacteria</taxon>
        <taxon>Pseudomonadati</taxon>
        <taxon>Bacteroidota</taxon>
        <taxon>Chitinophagia</taxon>
        <taxon>Chitinophagales</taxon>
        <taxon>Chitinophagaceae</taxon>
        <taxon>Paraflavitalea</taxon>
    </lineage>
</organism>
<keyword evidence="2" id="KW-0238">DNA-binding</keyword>
<sequence length="347" mass="38051">MSEPAIRTTILDIARALNVAAATVSRALNDHPAISNATREAVKEAAKRMNYQPNKIASSLRLGKSKIIGVIIPSAEINFFGSVIHGIEKVASKNDYNVLIYQSNELYELEKKAVQTFLRSRVDGVLASISKETINLGHYADLKGKNVPLVLFDRANDSLQVPAVVVNDYQGAFNATRHLIEQGCRRIAHIGGQQHVTNFNQRLRGYIDALNVHNIAVDDDLIVYGKVSIGSGRECMKGLLPRQPDAVFAVEDFTALGAMQTIKEAGLSIPGDVAIIGFANELFSEYLTPSLSTVNQQTVRMGEEAAGLFFEVLNKKVSSRVPPRKLILEPEIICRQSTALPANYRRP</sequence>